<sequence length="1176" mass="125081">MTIQEGDIKLLTSRVMDDVPEGGGGPTGTEVPYGASNSVFQDITEADRAGGNVSIRQLHAAVMTSTTEPLMGASVILSQPPSDPNVAVTLAKCGLFARRSTIAQSIANYLIQGTPWSGVLLEDHVIGMRSIQILHRPGTPAPDIGRTLVLTYQQGTSTERIQYVRVTRTETEQRTFTYSINGQFVDFQGAVTKVDLSDALRYEFPGSPPSRDYSTAAGKTIIRDTTVADAATYYGASPVATAVDLGDSTLRVASIYTQLVPSSRTETTALDQRPAAERTVVLATAPRRVEVPVAAHTRRIKIGQSNRGFSFVALLKPLPEPGTVIVSYRALGSWYTLADDGEGLLTGAGSGRVIYTTGSMDMTLQALPDDASSIVIQWAERVAFTNRATQGASINAPLTALRLANPGATPTTVTVRWTSGGILRAVTDDGVGRFSGEATGTIDYPSSSLLLSTPYMIDAGGEWQVEYSFGAQVEQLFSSPGVDATGSATLVLQSQPVAGSIEVAWTTSQEVTQTGGGSLTTMSAVTNDESKRYWAYWNDGYGYHGWRTRKEGTSATLTRQVQRDSSNSRRVIVSHRASDDGSGGFALDLGTVLYSSKTITLKLVDQTKTTESYKSDHEDAKSFQASISADGQYGGGSSNTSSASSKGGEYGTTTVGEQVAGNVIVRYKVAPLASTAATESFAGGAVSIDMCPLTVDSIVPGSVRFVWMGQTYDDFEGVIYRGRTDSVAGQASGTIDYAAGRVNMTDWIVGLNPGSVSLQSLWTRRAPWTTASIFFRTQSAPLKPGGLVLTLTDVSGNALTATTNLDGSFAGAHMLGRMDFESGVGELQFGDFIDASTLTDAQKAEWWYSAADVGAVQPGKIWRPWPVDPTTLRYNSVSYAYLPLDADILGLDPVRLPPDGRVPIFRVGSYVVIGHTGRIAAATYSAGMTIDCARTRLSRVYLIGADGKLIRTGYTADLDAGKVTITDVTNWVQPVVIKHRIEEMARVADVQINGTLRLTKQLSHVFPVGSVVSAAMMAGNLRARALPVFDQQSWDGITWADATIGNPASATYDDGAYPVTVTNAGAMTERFALRVLSGGMDVEVIGEHVGNLGTFSRNTEIAPINPASGVPIFRLSPLGWGSGWAAGNVLFLPIVGTYYPFAAIRTTQPSEAVGTDFAFELTARGDVDRAPSNPVI</sequence>
<evidence type="ECO:0000313" key="3">
    <source>
        <dbReference type="Proteomes" id="UP000199119"/>
    </source>
</evidence>
<reference evidence="3" key="1">
    <citation type="submission" date="2016-10" db="EMBL/GenBank/DDBJ databases">
        <authorList>
            <person name="Varghese N."/>
            <person name="Submissions S."/>
        </authorList>
    </citation>
    <scope>NUCLEOTIDE SEQUENCE [LARGE SCALE GENOMIC DNA]</scope>
    <source>
        <strain evidence="3">DSM 27981</strain>
    </source>
</reference>
<gene>
    <name evidence="2" type="ORF">SAMN04489711_11458</name>
</gene>
<organism evidence="2 3">
    <name type="scientific">Paracidovorax wautersii</name>
    <dbReference type="NCBI Taxonomy" id="1177982"/>
    <lineage>
        <taxon>Bacteria</taxon>
        <taxon>Pseudomonadati</taxon>
        <taxon>Pseudomonadota</taxon>
        <taxon>Betaproteobacteria</taxon>
        <taxon>Burkholderiales</taxon>
        <taxon>Comamonadaceae</taxon>
        <taxon>Paracidovorax</taxon>
    </lineage>
</organism>
<name>A0A1I2GDC4_9BURK</name>
<accession>A0A1I2GDC4</accession>
<dbReference type="RefSeq" id="WP_092940763.1">
    <property type="nucleotide sequence ID" value="NZ_FONX01000014.1"/>
</dbReference>
<dbReference type="EMBL" id="FONX01000014">
    <property type="protein sequence ID" value="SFF14746.1"/>
    <property type="molecule type" value="Genomic_DNA"/>
</dbReference>
<evidence type="ECO:0000313" key="2">
    <source>
        <dbReference type="EMBL" id="SFF14746.1"/>
    </source>
</evidence>
<proteinExistence type="predicted"/>
<dbReference type="OrthoDB" id="8477619at2"/>
<protein>
    <submittedName>
        <fullName evidence="2">Uncharacterized protein</fullName>
    </submittedName>
</protein>
<keyword evidence="3" id="KW-1185">Reference proteome</keyword>
<dbReference type="STRING" id="1177982.SAMN04489711_11458"/>
<evidence type="ECO:0000256" key="1">
    <source>
        <dbReference type="SAM" id="MobiDB-lite"/>
    </source>
</evidence>
<feature type="compositionally biased region" description="Low complexity" evidence="1">
    <location>
        <begin position="638"/>
        <end position="647"/>
    </location>
</feature>
<feature type="region of interest" description="Disordered" evidence="1">
    <location>
        <begin position="631"/>
        <end position="650"/>
    </location>
</feature>
<dbReference type="Proteomes" id="UP000199119">
    <property type="component" value="Unassembled WGS sequence"/>
</dbReference>
<dbReference type="AlphaFoldDB" id="A0A1I2GDC4"/>